<dbReference type="EMBL" id="BART01023167">
    <property type="protein sequence ID" value="GAH04474.1"/>
    <property type="molecule type" value="Genomic_DNA"/>
</dbReference>
<organism evidence="1">
    <name type="scientific">marine sediment metagenome</name>
    <dbReference type="NCBI Taxonomy" id="412755"/>
    <lineage>
        <taxon>unclassified sequences</taxon>
        <taxon>metagenomes</taxon>
        <taxon>ecological metagenomes</taxon>
    </lineage>
</organism>
<evidence type="ECO:0000313" key="1">
    <source>
        <dbReference type="EMBL" id="GAH04474.1"/>
    </source>
</evidence>
<feature type="non-terminal residue" evidence="1">
    <location>
        <position position="1"/>
    </location>
</feature>
<accession>X1DHK4</accession>
<dbReference type="AlphaFoldDB" id="X1DHK4"/>
<gene>
    <name evidence="1" type="ORF">S01H4_42220</name>
</gene>
<comment type="caution">
    <text evidence="1">The sequence shown here is derived from an EMBL/GenBank/DDBJ whole genome shotgun (WGS) entry which is preliminary data.</text>
</comment>
<name>X1DHK4_9ZZZZ</name>
<proteinExistence type="predicted"/>
<reference evidence="1" key="1">
    <citation type="journal article" date="2014" name="Front. Microbiol.">
        <title>High frequency of phylogenetically diverse reductive dehalogenase-homologous genes in deep subseafloor sedimentary metagenomes.</title>
        <authorList>
            <person name="Kawai M."/>
            <person name="Futagami T."/>
            <person name="Toyoda A."/>
            <person name="Takaki Y."/>
            <person name="Nishi S."/>
            <person name="Hori S."/>
            <person name="Arai W."/>
            <person name="Tsubouchi T."/>
            <person name="Morono Y."/>
            <person name="Uchiyama I."/>
            <person name="Ito T."/>
            <person name="Fujiyama A."/>
            <person name="Inagaki F."/>
            <person name="Takami H."/>
        </authorList>
    </citation>
    <scope>NUCLEOTIDE SEQUENCE</scope>
    <source>
        <strain evidence="1">Expedition CK06-06</strain>
    </source>
</reference>
<protein>
    <submittedName>
        <fullName evidence="1">Uncharacterized protein</fullName>
    </submittedName>
</protein>
<sequence>GRLNIMYKNKNLKFSIKTPLFTSQCNTVIHDIVTHTLQETCIPVGTY</sequence>